<keyword evidence="1" id="KW-0418">Kinase</keyword>
<dbReference type="Proteomes" id="UP000237105">
    <property type="component" value="Unassembled WGS sequence"/>
</dbReference>
<dbReference type="InterPro" id="IPR011009">
    <property type="entry name" value="Kinase-like_dom_sf"/>
</dbReference>
<accession>A0A2P5B4R5</accession>
<reference evidence="2" key="1">
    <citation type="submission" date="2016-06" db="EMBL/GenBank/DDBJ databases">
        <title>Parallel loss of symbiosis genes in relatives of nitrogen-fixing non-legume Parasponia.</title>
        <authorList>
            <person name="Van Velzen R."/>
            <person name="Holmer R."/>
            <person name="Bu F."/>
            <person name="Rutten L."/>
            <person name="Van Zeijl A."/>
            <person name="Liu W."/>
            <person name="Santuari L."/>
            <person name="Cao Q."/>
            <person name="Sharma T."/>
            <person name="Shen D."/>
            <person name="Roswanjaya Y."/>
            <person name="Wardhani T."/>
            <person name="Kalhor M.S."/>
            <person name="Jansen J."/>
            <person name="Van den Hoogen J."/>
            <person name="Gungor B."/>
            <person name="Hartog M."/>
            <person name="Hontelez J."/>
            <person name="Verver J."/>
            <person name="Yang W.-C."/>
            <person name="Schijlen E."/>
            <person name="Repin R."/>
            <person name="Schilthuizen M."/>
            <person name="Schranz E."/>
            <person name="Heidstra R."/>
            <person name="Miyata K."/>
            <person name="Fedorova E."/>
            <person name="Kohlen W."/>
            <person name="Bisseling T."/>
            <person name="Smit S."/>
            <person name="Geurts R."/>
        </authorList>
    </citation>
    <scope>NUCLEOTIDE SEQUENCE [LARGE SCALE GENOMIC DNA]</scope>
    <source>
        <strain evidence="2">cv. WU1-14</strain>
    </source>
</reference>
<proteinExistence type="predicted"/>
<dbReference type="STRING" id="3476.A0A2P5B4R5"/>
<dbReference type="OrthoDB" id="688481at2759"/>
<protein>
    <submittedName>
        <fullName evidence="1">Protein kinase-like domain containing protein</fullName>
    </submittedName>
</protein>
<gene>
    <name evidence="1" type="ORF">PanWU01x14_271490</name>
</gene>
<dbReference type="PANTHER" id="PTHR27006:SF616">
    <property type="entry name" value="CYSTEINE-RICH RECEPTOR-LIKE PROTEIN KINASE 10"/>
    <property type="match status" value="1"/>
</dbReference>
<keyword evidence="2" id="KW-1185">Reference proteome</keyword>
<comment type="caution">
    <text evidence="1">The sequence shown here is derived from an EMBL/GenBank/DDBJ whole genome shotgun (WGS) entry which is preliminary data.</text>
</comment>
<organism evidence="1 2">
    <name type="scientific">Parasponia andersonii</name>
    <name type="common">Sponia andersonii</name>
    <dbReference type="NCBI Taxonomy" id="3476"/>
    <lineage>
        <taxon>Eukaryota</taxon>
        <taxon>Viridiplantae</taxon>
        <taxon>Streptophyta</taxon>
        <taxon>Embryophyta</taxon>
        <taxon>Tracheophyta</taxon>
        <taxon>Spermatophyta</taxon>
        <taxon>Magnoliopsida</taxon>
        <taxon>eudicotyledons</taxon>
        <taxon>Gunneridae</taxon>
        <taxon>Pentapetalae</taxon>
        <taxon>rosids</taxon>
        <taxon>fabids</taxon>
        <taxon>Rosales</taxon>
        <taxon>Cannabaceae</taxon>
        <taxon>Parasponia</taxon>
    </lineage>
</organism>
<dbReference type="SUPFAM" id="SSF56112">
    <property type="entry name" value="Protein kinase-like (PK-like)"/>
    <property type="match status" value="1"/>
</dbReference>
<dbReference type="EMBL" id="JXTB01000364">
    <property type="protein sequence ID" value="PON43782.1"/>
    <property type="molecule type" value="Genomic_DNA"/>
</dbReference>
<evidence type="ECO:0000313" key="1">
    <source>
        <dbReference type="EMBL" id="PON43782.1"/>
    </source>
</evidence>
<dbReference type="Gene3D" id="1.10.510.10">
    <property type="entry name" value="Transferase(Phosphotransferase) domain 1"/>
    <property type="match status" value="1"/>
</dbReference>
<sequence>MTSSCIPWNIVKAWELWTSDRGLDLMDPSLEDQSAMHMILRYVHVALLCVQESAVNRPNMSQVVMMLSNSSQALPYPQQPDFLSYTTTVNPNQVQSRPEAFSFNDVTLLIIEAR</sequence>
<evidence type="ECO:0000313" key="2">
    <source>
        <dbReference type="Proteomes" id="UP000237105"/>
    </source>
</evidence>
<dbReference type="AlphaFoldDB" id="A0A2P5B4R5"/>
<name>A0A2P5B4R5_PARAD</name>
<dbReference type="GO" id="GO:0016301">
    <property type="term" value="F:kinase activity"/>
    <property type="evidence" value="ECO:0007669"/>
    <property type="project" value="UniProtKB-KW"/>
</dbReference>
<keyword evidence="1" id="KW-0808">Transferase</keyword>
<dbReference type="PANTHER" id="PTHR27006">
    <property type="entry name" value="PROMASTIGOTE SURFACE ANTIGEN PROTEIN PSA"/>
    <property type="match status" value="1"/>
</dbReference>